<proteinExistence type="predicted"/>
<dbReference type="OrthoDB" id="1470350at2759"/>
<reference evidence="2" key="1">
    <citation type="submission" date="2011-11" db="EMBL/GenBank/DDBJ databases">
        <title>The Genome Sequence of Fusarium oxysporum Cotton.</title>
        <authorList>
            <consortium name="The Broad Institute Genome Sequencing Platform"/>
            <person name="Ma L.-J."/>
            <person name="Gale L.R."/>
            <person name="Schwartz D.C."/>
            <person name="Zhou S."/>
            <person name="Corby-Kistler H."/>
            <person name="Young S.K."/>
            <person name="Zeng Q."/>
            <person name="Gargeya S."/>
            <person name="Fitzgerald M."/>
            <person name="Haas B."/>
            <person name="Abouelleil A."/>
            <person name="Alvarado L."/>
            <person name="Arachchi H.M."/>
            <person name="Berlin A."/>
            <person name="Brown A."/>
            <person name="Chapman S.B."/>
            <person name="Chen Z."/>
            <person name="Dunbar C."/>
            <person name="Freedman E."/>
            <person name="Gearin G."/>
            <person name="Goldberg J."/>
            <person name="Griggs A."/>
            <person name="Gujja S."/>
            <person name="Heiman D."/>
            <person name="Howarth C."/>
            <person name="Larson L."/>
            <person name="Lui A."/>
            <person name="MacDonald P.J.P."/>
            <person name="Montmayeur A."/>
            <person name="Murphy C."/>
            <person name="Neiman D."/>
            <person name="Pearson M."/>
            <person name="Priest M."/>
            <person name="Roberts A."/>
            <person name="Saif S."/>
            <person name="Shea T."/>
            <person name="Shenoy N."/>
            <person name="Sisk P."/>
            <person name="Stolte C."/>
            <person name="Sykes S."/>
            <person name="Wortman J."/>
            <person name="Nusbaum C."/>
            <person name="Birren B."/>
        </authorList>
    </citation>
    <scope>NUCLEOTIDE SEQUENCE [LARGE SCALE GENOMIC DNA]</scope>
    <source>
        <strain evidence="2">25433</strain>
    </source>
</reference>
<feature type="compositionally biased region" description="Basic and acidic residues" evidence="1">
    <location>
        <begin position="1"/>
        <end position="10"/>
    </location>
</feature>
<evidence type="ECO:0000313" key="2">
    <source>
        <dbReference type="EMBL" id="EXM12802.1"/>
    </source>
</evidence>
<organism evidence="2">
    <name type="scientific">Fusarium oxysporum f. sp. vasinfectum 25433</name>
    <dbReference type="NCBI Taxonomy" id="1089449"/>
    <lineage>
        <taxon>Eukaryota</taxon>
        <taxon>Fungi</taxon>
        <taxon>Dikarya</taxon>
        <taxon>Ascomycota</taxon>
        <taxon>Pezizomycotina</taxon>
        <taxon>Sordariomycetes</taxon>
        <taxon>Hypocreomycetidae</taxon>
        <taxon>Hypocreales</taxon>
        <taxon>Nectriaceae</taxon>
        <taxon>Fusarium</taxon>
        <taxon>Fusarium oxysporum species complex</taxon>
    </lineage>
</organism>
<accession>X0KVM2</accession>
<dbReference type="HOGENOM" id="CLU_1917145_0_0_1"/>
<dbReference type="Proteomes" id="UP000030701">
    <property type="component" value="Unassembled WGS sequence"/>
</dbReference>
<dbReference type="EMBL" id="KK035378">
    <property type="protein sequence ID" value="EXM12802.1"/>
    <property type="molecule type" value="Genomic_DNA"/>
</dbReference>
<protein>
    <submittedName>
        <fullName evidence="2">Uncharacterized protein</fullName>
    </submittedName>
</protein>
<dbReference type="AlphaFoldDB" id="X0KVM2"/>
<sequence length="132" mass="14979">MVMRQSKDETNQTQDLGESWSPYKPLSQHRDCTRLLRIEAAKDGDPIICSLFEVIFGDRPKFDAPPSPILDPKPRTLPEEYWAQDHKTGQIFETPDEMERVLDKAYGSDVIHDFPGDETATGKTQATLGSRE</sequence>
<feature type="compositionally biased region" description="Polar residues" evidence="1">
    <location>
        <begin position="121"/>
        <end position="132"/>
    </location>
</feature>
<feature type="region of interest" description="Disordered" evidence="1">
    <location>
        <begin position="113"/>
        <end position="132"/>
    </location>
</feature>
<name>X0KVM2_FUSOX</name>
<gene>
    <name evidence="2" type="ORF">FOTG_18716</name>
</gene>
<evidence type="ECO:0000256" key="1">
    <source>
        <dbReference type="SAM" id="MobiDB-lite"/>
    </source>
</evidence>
<reference evidence="2" key="2">
    <citation type="submission" date="2014-03" db="EMBL/GenBank/DDBJ databases">
        <title>The Genome Annotation of Fusarium oxysporum Cotton.</title>
        <authorList>
            <consortium name="The Broad Institute Genomics Platform"/>
            <person name="Ma L.-J."/>
            <person name="Corby-Kistler H."/>
            <person name="Broz K."/>
            <person name="Gale L.R."/>
            <person name="Jonkers W."/>
            <person name="O'Donnell K."/>
            <person name="Ploetz R."/>
            <person name="Steinberg C."/>
            <person name="Schwartz D.C."/>
            <person name="VanEtten H."/>
            <person name="Zhou S."/>
            <person name="Young S.K."/>
            <person name="Zeng Q."/>
            <person name="Gargeya S."/>
            <person name="Fitzgerald M."/>
            <person name="Abouelleil A."/>
            <person name="Alvarado L."/>
            <person name="Chapman S.B."/>
            <person name="Gainer-Dewar J."/>
            <person name="Goldberg J."/>
            <person name="Griggs A."/>
            <person name="Gujja S."/>
            <person name="Hansen M."/>
            <person name="Howarth C."/>
            <person name="Imamovic A."/>
            <person name="Ireland A."/>
            <person name="Larimer J."/>
            <person name="McCowan C."/>
            <person name="Murphy C."/>
            <person name="Pearson M."/>
            <person name="Poon T.W."/>
            <person name="Priest M."/>
            <person name="Roberts A."/>
            <person name="Saif S."/>
            <person name="Shea T."/>
            <person name="Sykes S."/>
            <person name="Wortman J."/>
            <person name="Nusbaum C."/>
            <person name="Birren B."/>
        </authorList>
    </citation>
    <scope>NUCLEOTIDE SEQUENCE</scope>
    <source>
        <strain evidence="2">25433</strain>
    </source>
</reference>
<feature type="region of interest" description="Disordered" evidence="1">
    <location>
        <begin position="1"/>
        <end position="26"/>
    </location>
</feature>